<reference evidence="1 2" key="1">
    <citation type="journal article" date="2016" name="Nat. Commun.">
        <title>Thousands of microbial genomes shed light on interconnected biogeochemical processes in an aquifer system.</title>
        <authorList>
            <person name="Anantharaman K."/>
            <person name="Brown C.T."/>
            <person name="Hug L.A."/>
            <person name="Sharon I."/>
            <person name="Castelle C.J."/>
            <person name="Probst A.J."/>
            <person name="Thomas B.C."/>
            <person name="Singh A."/>
            <person name="Wilkins M.J."/>
            <person name="Karaoz U."/>
            <person name="Brodie E.L."/>
            <person name="Williams K.H."/>
            <person name="Hubbard S.S."/>
            <person name="Banfield J.F."/>
        </authorList>
    </citation>
    <scope>NUCLEOTIDE SEQUENCE [LARGE SCALE GENOMIC DNA]</scope>
</reference>
<dbReference type="Proteomes" id="UP000177457">
    <property type="component" value="Unassembled WGS sequence"/>
</dbReference>
<sequence length="233" mass="27654">MHDVEQRVEPPLFQKSAQASGFLIDDMRYKCYDSCDRRIAFNMNVRLTSLREQSNRFLQNEILLLALLGGLQRSKIYREDATTIQRGKVRQHIMGELRKLNTIYKNSIPEERHIKRIVEFAKKVSDQFPDVLDKRRLRIGISQKLINLYLKYLWTLGWIEEPPHCPFDSIIINELRRRSGKQVRASIGQIRFTQMDSAEEYRKLVEAAKFVAEREGYNSIAAWELYTFERRRI</sequence>
<comment type="caution">
    <text evidence="1">The sequence shown here is derived from an EMBL/GenBank/DDBJ whole genome shotgun (WGS) entry which is preliminary data.</text>
</comment>
<gene>
    <name evidence="1" type="ORF">A3C90_04750</name>
</gene>
<evidence type="ECO:0000313" key="1">
    <source>
        <dbReference type="EMBL" id="OGH73868.1"/>
    </source>
</evidence>
<accession>A0A1F6MQQ5</accession>
<dbReference type="STRING" id="1798683.A3C90_04750"/>
<organism evidence="1 2">
    <name type="scientific">Candidatus Magasanikbacteria bacterium RIFCSPHIGHO2_02_FULL_51_14</name>
    <dbReference type="NCBI Taxonomy" id="1798683"/>
    <lineage>
        <taxon>Bacteria</taxon>
        <taxon>Candidatus Magasanikiibacteriota</taxon>
    </lineage>
</organism>
<dbReference type="EMBL" id="MFQE01000010">
    <property type="protein sequence ID" value="OGH73868.1"/>
    <property type="molecule type" value="Genomic_DNA"/>
</dbReference>
<proteinExistence type="predicted"/>
<protein>
    <submittedName>
        <fullName evidence="1">Uncharacterized protein</fullName>
    </submittedName>
</protein>
<dbReference type="AlphaFoldDB" id="A0A1F6MQQ5"/>
<name>A0A1F6MQQ5_9BACT</name>
<evidence type="ECO:0000313" key="2">
    <source>
        <dbReference type="Proteomes" id="UP000177457"/>
    </source>
</evidence>